<dbReference type="RefSeq" id="WP_141788323.1">
    <property type="nucleotide sequence ID" value="NZ_BAAAKX010000021.1"/>
</dbReference>
<protein>
    <submittedName>
        <fullName evidence="2">ABC-2 type transport system permease protein</fullName>
    </submittedName>
</protein>
<dbReference type="EMBL" id="VFOQ01000001">
    <property type="protein sequence ID" value="TQL60422.1"/>
    <property type="molecule type" value="Genomic_DNA"/>
</dbReference>
<dbReference type="PANTHER" id="PTHR43471">
    <property type="entry name" value="ABC TRANSPORTER PERMEASE"/>
    <property type="match status" value="1"/>
</dbReference>
<dbReference type="GO" id="GO:0005886">
    <property type="term" value="C:plasma membrane"/>
    <property type="evidence" value="ECO:0007669"/>
    <property type="project" value="UniProtKB-SubCell"/>
</dbReference>
<evidence type="ECO:0000313" key="3">
    <source>
        <dbReference type="Proteomes" id="UP000319514"/>
    </source>
</evidence>
<reference evidence="2 3" key="1">
    <citation type="submission" date="2019-06" db="EMBL/GenBank/DDBJ databases">
        <title>Sequencing the genomes of 1000 actinobacteria strains.</title>
        <authorList>
            <person name="Klenk H.-P."/>
        </authorList>
    </citation>
    <scope>NUCLEOTIDE SEQUENCE [LARGE SCALE GENOMIC DNA]</scope>
    <source>
        <strain evidence="2 3">DSM 18082</strain>
    </source>
</reference>
<keyword evidence="3" id="KW-1185">Reference proteome</keyword>
<gene>
    <name evidence="2" type="ORF">FB474_1810</name>
</gene>
<dbReference type="AlphaFoldDB" id="A0A542ZJ81"/>
<evidence type="ECO:0000313" key="2">
    <source>
        <dbReference type="EMBL" id="TQL60422.1"/>
    </source>
</evidence>
<dbReference type="Proteomes" id="UP000319514">
    <property type="component" value="Unassembled WGS sequence"/>
</dbReference>
<dbReference type="OrthoDB" id="8563307at2"/>
<feature type="transmembrane region" description="Helical" evidence="1">
    <location>
        <begin position="121"/>
        <end position="140"/>
    </location>
</feature>
<keyword evidence="1" id="KW-0812">Transmembrane</keyword>
<dbReference type="Pfam" id="PF12679">
    <property type="entry name" value="ABC2_membrane_2"/>
    <property type="match status" value="1"/>
</dbReference>
<dbReference type="GO" id="GO:0140359">
    <property type="term" value="F:ABC-type transporter activity"/>
    <property type="evidence" value="ECO:0007669"/>
    <property type="project" value="InterPro"/>
</dbReference>
<feature type="transmembrane region" description="Helical" evidence="1">
    <location>
        <begin position="152"/>
        <end position="176"/>
    </location>
</feature>
<proteinExistence type="predicted"/>
<evidence type="ECO:0000256" key="1">
    <source>
        <dbReference type="SAM" id="Phobius"/>
    </source>
</evidence>
<organism evidence="2 3">
    <name type="scientific">Oryzihumus leptocrescens</name>
    <dbReference type="NCBI Taxonomy" id="297536"/>
    <lineage>
        <taxon>Bacteria</taxon>
        <taxon>Bacillati</taxon>
        <taxon>Actinomycetota</taxon>
        <taxon>Actinomycetes</taxon>
        <taxon>Micrococcales</taxon>
        <taxon>Intrasporangiaceae</taxon>
        <taxon>Oryzihumus</taxon>
    </lineage>
</organism>
<sequence>MTTGTLAAPLAPAHRSSAPVWWLVLRQELTELWMGGRVLTYLVLYGLLMSLTAFLLATNTELNLLPLRQNIVVAVTSALTFGLFIGLAIGAESVSGERERATLEPLLLTPCSPRQVVGGKFLSAMSAWPAAMLLTLPYLVVLAQGHAVLGSALVWGGVVGTLLATMFVGISLIVSIWSESSRVSLFICLLVYAASLIPAQLPTEFLRSPAGVALTLVDPVESASQFLDRVVGSGQQLSQAWPYLASPVVASLLTLAALFGYAAPRLRLMARA</sequence>
<keyword evidence="1" id="KW-0472">Membrane</keyword>
<name>A0A542ZJ81_9MICO</name>
<dbReference type="PANTHER" id="PTHR43471:SF3">
    <property type="entry name" value="ABC TRANSPORTER PERMEASE PROTEIN NATB"/>
    <property type="match status" value="1"/>
</dbReference>
<feature type="transmembrane region" description="Helical" evidence="1">
    <location>
        <begin position="70"/>
        <end position="91"/>
    </location>
</feature>
<comment type="caution">
    <text evidence="2">The sequence shown here is derived from an EMBL/GenBank/DDBJ whole genome shotgun (WGS) entry which is preliminary data.</text>
</comment>
<accession>A0A542ZJ81</accession>
<feature type="transmembrane region" description="Helical" evidence="1">
    <location>
        <begin position="38"/>
        <end position="58"/>
    </location>
</feature>
<feature type="transmembrane region" description="Helical" evidence="1">
    <location>
        <begin position="240"/>
        <end position="263"/>
    </location>
</feature>
<feature type="transmembrane region" description="Helical" evidence="1">
    <location>
        <begin position="183"/>
        <end position="201"/>
    </location>
</feature>
<keyword evidence="1" id="KW-1133">Transmembrane helix</keyword>